<dbReference type="AlphaFoldDB" id="A0A7W9JGB9"/>
<gene>
    <name evidence="2" type="ORF">HDA39_008360</name>
</gene>
<proteinExistence type="predicted"/>
<feature type="region of interest" description="Disordered" evidence="1">
    <location>
        <begin position="1"/>
        <end position="23"/>
    </location>
</feature>
<comment type="caution">
    <text evidence="2">The sequence shown here is derived from an EMBL/GenBank/DDBJ whole genome shotgun (WGS) entry which is preliminary data.</text>
</comment>
<dbReference type="Proteomes" id="UP000549971">
    <property type="component" value="Unassembled WGS sequence"/>
</dbReference>
<keyword evidence="3" id="KW-1185">Reference proteome</keyword>
<evidence type="ECO:0000256" key="1">
    <source>
        <dbReference type="SAM" id="MobiDB-lite"/>
    </source>
</evidence>
<protein>
    <submittedName>
        <fullName evidence="2">Uncharacterized protein</fullName>
    </submittedName>
</protein>
<feature type="compositionally biased region" description="Polar residues" evidence="1">
    <location>
        <begin position="1"/>
        <end position="13"/>
    </location>
</feature>
<dbReference type="EMBL" id="JACHMY010000001">
    <property type="protein sequence ID" value="MBB5841626.1"/>
    <property type="molecule type" value="Genomic_DNA"/>
</dbReference>
<evidence type="ECO:0000313" key="2">
    <source>
        <dbReference type="EMBL" id="MBB5841626.1"/>
    </source>
</evidence>
<sequence length="65" mass="6940">MTVRATLSGNNFLQDAPGRVPTLSRADWCPQQPPAHIESMANMPSRATTMTVIASFAVSPLVAMP</sequence>
<organism evidence="2 3">
    <name type="scientific">Kribbella italica</name>
    <dbReference type="NCBI Taxonomy" id="1540520"/>
    <lineage>
        <taxon>Bacteria</taxon>
        <taxon>Bacillati</taxon>
        <taxon>Actinomycetota</taxon>
        <taxon>Actinomycetes</taxon>
        <taxon>Propionibacteriales</taxon>
        <taxon>Kribbellaceae</taxon>
        <taxon>Kribbella</taxon>
    </lineage>
</organism>
<name>A0A7W9JGB9_9ACTN</name>
<evidence type="ECO:0000313" key="3">
    <source>
        <dbReference type="Proteomes" id="UP000549971"/>
    </source>
</evidence>
<accession>A0A7W9JGB9</accession>
<reference evidence="2 3" key="1">
    <citation type="submission" date="2020-08" db="EMBL/GenBank/DDBJ databases">
        <title>Sequencing the genomes of 1000 actinobacteria strains.</title>
        <authorList>
            <person name="Klenk H.-P."/>
        </authorList>
    </citation>
    <scope>NUCLEOTIDE SEQUENCE [LARGE SCALE GENOMIC DNA]</scope>
    <source>
        <strain evidence="2 3">DSM 28967</strain>
    </source>
</reference>